<sequence length="452" mass="51175">MTELKNIMFCATAFAPSLLGAKELPNIIYIVTDQQTASAMSCMGNTDVHTPNMDRLAQAGILFKNAYCSAPLSGPSRASMFTGHTSHEVGLSRNNVPVADSLRTASLGWLMQRAGYECTYGGKWHVHTPSMPDGEFGFSTIHPHNDNGLAEASVAFLEQKHSKPFFLVVGFDNPHNICEYARSQNLPFGNLPELPQDEWPGLPSNFARNPYDADVIDYEQTLNYSAYPTRHYSPDDWRRYRSLYFRLVEKVDAEIGKIVDAIDKQDLWKNTVVIFTSDHGDGMGAHHWNQKSALYEEVVNVPLIVTLPGKKNAGKEMPQLINEGVDFFASVCDWAGISLPGGLHGVSFRPLVEKADPQQVHQPYIVSETTFDKGVARGWALRTPRYKYVLYDKGLYREQLYDMVNDRGEMRNLAIEKKYRQILLQHRAYLNEWMKLHHVVQIRPEVHLIPNM</sequence>
<dbReference type="Gene3D" id="3.40.720.10">
    <property type="entry name" value="Alkaline Phosphatase, subunit A"/>
    <property type="match status" value="1"/>
</dbReference>
<dbReference type="Pfam" id="PF00884">
    <property type="entry name" value="Sulfatase"/>
    <property type="match status" value="1"/>
</dbReference>
<dbReference type="Proteomes" id="UP000056419">
    <property type="component" value="Unassembled WGS sequence"/>
</dbReference>
<keyword evidence="2 5" id="KW-0378">Hydrolase</keyword>
<protein>
    <submittedName>
        <fullName evidence="5">Arylsulfatase</fullName>
        <ecNumber evidence="5">3.1.6.1</ecNumber>
    </submittedName>
</protein>
<evidence type="ECO:0000313" key="6">
    <source>
        <dbReference type="Proteomes" id="UP000056419"/>
    </source>
</evidence>
<dbReference type="EMBL" id="LRGC01000004">
    <property type="protein sequence ID" value="KWR56005.1"/>
    <property type="molecule type" value="Genomic_DNA"/>
</dbReference>
<dbReference type="GO" id="GO:0004065">
    <property type="term" value="F:arylsulfatase activity"/>
    <property type="evidence" value="ECO:0007669"/>
    <property type="project" value="UniProtKB-EC"/>
</dbReference>
<dbReference type="RefSeq" id="WP_060385511.1">
    <property type="nucleotide sequence ID" value="NZ_LRGC01000004.1"/>
</dbReference>
<dbReference type="EC" id="3.1.6.1" evidence="5"/>
<evidence type="ECO:0000256" key="2">
    <source>
        <dbReference type="ARBA" id="ARBA00022801"/>
    </source>
</evidence>
<evidence type="ECO:0000259" key="4">
    <source>
        <dbReference type="Pfam" id="PF00884"/>
    </source>
</evidence>
<keyword evidence="6" id="KW-1185">Reference proteome</keyword>
<proteinExistence type="inferred from homology"/>
<dbReference type="InterPro" id="IPR051849">
    <property type="entry name" value="GAG-degrading_sulfatase"/>
</dbReference>
<dbReference type="SUPFAM" id="SSF53649">
    <property type="entry name" value="Alkaline phosphatase-like"/>
    <property type="match status" value="1"/>
</dbReference>
<dbReference type="InterPro" id="IPR024607">
    <property type="entry name" value="Sulfatase_CS"/>
</dbReference>
<dbReference type="PANTHER" id="PTHR46615:SF1">
    <property type="entry name" value="ARYLSULFATASE K"/>
    <property type="match status" value="1"/>
</dbReference>
<accession>A0A108T9T6</accession>
<reference evidence="5 6" key="1">
    <citation type="journal article" date="2016" name="BMC Genomics">
        <title>Type VI secretion systems of human gut Bacteroidales segregate into three genetic architectures, two of which are contained on mobile genetic elements.</title>
        <authorList>
            <person name="Coyne M.J."/>
            <person name="Roelofs K.G."/>
            <person name="Comstock L.E."/>
        </authorList>
    </citation>
    <scope>NUCLEOTIDE SEQUENCE [LARGE SCALE GENOMIC DNA]</scope>
    <source>
        <strain evidence="5 6">CL09T03C01</strain>
    </source>
</reference>
<comment type="similarity">
    <text evidence="1">Belongs to the sulfatase family.</text>
</comment>
<gene>
    <name evidence="5" type="ORF">AA415_01074</name>
</gene>
<feature type="modified residue" description="3-oxoalanine (Ser)" evidence="3">
    <location>
        <position position="73"/>
    </location>
</feature>
<organism evidence="5 6">
    <name type="scientific">Bacteroides stercoris</name>
    <dbReference type="NCBI Taxonomy" id="46506"/>
    <lineage>
        <taxon>Bacteria</taxon>
        <taxon>Pseudomonadati</taxon>
        <taxon>Bacteroidota</taxon>
        <taxon>Bacteroidia</taxon>
        <taxon>Bacteroidales</taxon>
        <taxon>Bacteroidaceae</taxon>
        <taxon>Bacteroides</taxon>
    </lineage>
</organism>
<comment type="PTM">
    <text evidence="3">The conversion to 3-oxoalanine (also known as C-formylglycine, FGly), of a serine or cysteine residue in prokaryotes and of a cysteine residue in eukaryotes, is critical for catalytic activity.</text>
</comment>
<dbReference type="InterPro" id="IPR000917">
    <property type="entry name" value="Sulfatase_N"/>
</dbReference>
<dbReference type="AlphaFoldDB" id="A0A108T9T6"/>
<dbReference type="STRING" id="46506.AA415_01074"/>
<dbReference type="PANTHER" id="PTHR46615">
    <property type="entry name" value="ARYLSULFATASE K"/>
    <property type="match status" value="1"/>
</dbReference>
<name>A0A108T9T6_BACSE</name>
<evidence type="ECO:0000256" key="3">
    <source>
        <dbReference type="PIRSR" id="PIRSR600917-52"/>
    </source>
</evidence>
<evidence type="ECO:0000313" key="5">
    <source>
        <dbReference type="EMBL" id="KWR56005.1"/>
    </source>
</evidence>
<evidence type="ECO:0000256" key="1">
    <source>
        <dbReference type="ARBA" id="ARBA00008779"/>
    </source>
</evidence>
<comment type="caution">
    <text evidence="5">The sequence shown here is derived from an EMBL/GenBank/DDBJ whole genome shotgun (WGS) entry which is preliminary data.</text>
</comment>
<dbReference type="InterPro" id="IPR017850">
    <property type="entry name" value="Alkaline_phosphatase_core_sf"/>
</dbReference>
<dbReference type="PATRIC" id="fig|46506.5.peg.1152"/>
<feature type="domain" description="Sulfatase N-terminal" evidence="4">
    <location>
        <begin position="25"/>
        <end position="337"/>
    </location>
</feature>
<dbReference type="GO" id="GO:0015024">
    <property type="term" value="F:glucuronate-2-sulfatase activity"/>
    <property type="evidence" value="ECO:0007669"/>
    <property type="project" value="TreeGrafter"/>
</dbReference>
<dbReference type="PROSITE" id="PS00523">
    <property type="entry name" value="SULFATASE_1"/>
    <property type="match status" value="1"/>
</dbReference>